<organism evidence="4 5">
    <name type="scientific">Streptomyces anulatus</name>
    <name type="common">Streptomyces chrysomallus</name>
    <dbReference type="NCBI Taxonomy" id="1892"/>
    <lineage>
        <taxon>Bacteria</taxon>
        <taxon>Bacillati</taxon>
        <taxon>Actinomycetota</taxon>
        <taxon>Actinomycetes</taxon>
        <taxon>Kitasatosporales</taxon>
        <taxon>Streptomycetaceae</taxon>
        <taxon>Streptomyces</taxon>
    </lineage>
</organism>
<keyword evidence="1 4" id="KW-0689">Ribosomal protein</keyword>
<keyword evidence="1" id="KW-0687">Ribonucleoprotein</keyword>
<evidence type="ECO:0000259" key="3">
    <source>
        <dbReference type="Pfam" id="PF00673"/>
    </source>
</evidence>
<evidence type="ECO:0000313" key="4">
    <source>
        <dbReference type="EMBL" id="WUX37532.1"/>
    </source>
</evidence>
<dbReference type="InterPro" id="IPR020930">
    <property type="entry name" value="Ribosomal_uL5_bac-type"/>
</dbReference>
<keyword evidence="1" id="KW-0699">rRNA-binding</keyword>
<dbReference type="Pfam" id="PF00281">
    <property type="entry name" value="Ribosomal_L5"/>
    <property type="match status" value="1"/>
</dbReference>
<dbReference type="InterPro" id="IPR002132">
    <property type="entry name" value="Ribosomal_uL5"/>
</dbReference>
<name>A0ABZ1ZJ65_STRAQ</name>
<keyword evidence="1" id="KW-0694">RNA-binding</keyword>
<proteinExistence type="inferred from homology"/>
<sequence length="185" mass="20912">MTATTAPRLKTRYREEIAGKLREEFSYENVMQVPGLIKIVVNMGVGDAARDSKLIDGAVKDLTTITGQKPAVTKARKSIAQFKLREGQPIGCHVTLRGDRMWEFLDRTLSLALPRIRDFRGLSPKQFDGRGNYTFGLTEQVMFHEIDQDKIDRVRGMDITVVTTATNDDEGRALLRHLGFPFKEN</sequence>
<keyword evidence="1" id="KW-0820">tRNA-binding</keyword>
<dbReference type="PIRSF" id="PIRSF002161">
    <property type="entry name" value="Ribosomal_L5"/>
    <property type="match status" value="1"/>
</dbReference>
<evidence type="ECO:0000256" key="1">
    <source>
        <dbReference type="HAMAP-Rule" id="MF_01333"/>
    </source>
</evidence>
<dbReference type="PROSITE" id="PS00358">
    <property type="entry name" value="RIBOSOMAL_L5"/>
    <property type="match status" value="1"/>
</dbReference>
<protein>
    <recommendedName>
        <fullName evidence="1">Large ribosomal subunit protein uL5</fullName>
    </recommendedName>
</protein>
<evidence type="ECO:0000259" key="2">
    <source>
        <dbReference type="Pfam" id="PF00281"/>
    </source>
</evidence>
<evidence type="ECO:0000313" key="5">
    <source>
        <dbReference type="Proteomes" id="UP001431926"/>
    </source>
</evidence>
<gene>
    <name evidence="1 4" type="primary">rplE</name>
    <name evidence="4" type="ORF">OG367_15335</name>
</gene>
<dbReference type="EMBL" id="CP109491">
    <property type="protein sequence ID" value="WUX37532.1"/>
    <property type="molecule type" value="Genomic_DNA"/>
</dbReference>
<dbReference type="HAMAP" id="MF_01333_B">
    <property type="entry name" value="Ribosomal_uL5_B"/>
    <property type="match status" value="1"/>
</dbReference>
<comment type="function">
    <text evidence="1">This is 1 of the proteins that bind and probably mediate the attachment of the 5S RNA into the large ribosomal subunit, where it forms part of the central protuberance. In the 70S ribosome it contacts protein S13 of the 30S subunit (bridge B1b), connecting the 2 subunits; this bridge is implicated in subunit movement. Contacts the P site tRNA; the 5S rRNA and some of its associated proteins might help stabilize positioning of ribosome-bound tRNAs.</text>
</comment>
<feature type="domain" description="Large ribosomal subunit protein uL5 N-terminal" evidence="2">
    <location>
        <begin position="29"/>
        <end position="85"/>
    </location>
</feature>
<dbReference type="InterPro" id="IPR031310">
    <property type="entry name" value="Ribosomal_uL5_N"/>
</dbReference>
<dbReference type="NCBIfam" id="NF000585">
    <property type="entry name" value="PRK00010.1"/>
    <property type="match status" value="1"/>
</dbReference>
<dbReference type="InterPro" id="IPR020929">
    <property type="entry name" value="Ribosomal_uL5_CS"/>
</dbReference>
<dbReference type="GO" id="GO:0005840">
    <property type="term" value="C:ribosome"/>
    <property type="evidence" value="ECO:0007669"/>
    <property type="project" value="UniProtKB-KW"/>
</dbReference>
<dbReference type="PANTHER" id="PTHR11994">
    <property type="entry name" value="60S RIBOSOMAL PROTEIN L11-RELATED"/>
    <property type="match status" value="1"/>
</dbReference>
<comment type="similarity">
    <text evidence="1">Belongs to the universal ribosomal protein uL5 family.</text>
</comment>
<keyword evidence="5" id="KW-1185">Reference proteome</keyword>
<dbReference type="InterPro" id="IPR031309">
    <property type="entry name" value="Ribosomal_uL5_C"/>
</dbReference>
<comment type="subunit">
    <text evidence="1">Part of the 50S ribosomal subunit; part of the 5S rRNA/L5/L18/L25 subcomplex. Contacts the 5S rRNA and the P site tRNA. Forms a bridge to the 30S subunit in the 70S ribosome.</text>
</comment>
<dbReference type="RefSeq" id="WP_219611740.1">
    <property type="nucleotide sequence ID" value="NZ_CP080029.1"/>
</dbReference>
<dbReference type="Pfam" id="PF00673">
    <property type="entry name" value="Ribosomal_L5_C"/>
    <property type="match status" value="1"/>
</dbReference>
<feature type="domain" description="Large ribosomal subunit protein uL5 C-terminal" evidence="3">
    <location>
        <begin position="89"/>
        <end position="182"/>
    </location>
</feature>
<reference evidence="4" key="1">
    <citation type="submission" date="2022-10" db="EMBL/GenBank/DDBJ databases">
        <title>The complete genomes of actinobacterial strains from the NBC collection.</title>
        <authorList>
            <person name="Joergensen T.S."/>
            <person name="Alvarez Arevalo M."/>
            <person name="Sterndorff E.B."/>
            <person name="Faurdal D."/>
            <person name="Vuksanovic O."/>
            <person name="Mourched A.-S."/>
            <person name="Charusanti P."/>
            <person name="Shaw S."/>
            <person name="Blin K."/>
            <person name="Weber T."/>
        </authorList>
    </citation>
    <scope>NUCLEOTIDE SEQUENCE</scope>
    <source>
        <strain evidence="4">NBC_01436</strain>
    </source>
</reference>
<dbReference type="Proteomes" id="UP001431926">
    <property type="component" value="Chromosome"/>
</dbReference>
<accession>A0ABZ1ZJ65</accession>